<evidence type="ECO:0000313" key="4">
    <source>
        <dbReference type="Proteomes" id="UP001154420"/>
    </source>
</evidence>
<keyword evidence="1" id="KW-1133">Transmembrane helix</keyword>
<dbReference type="AlphaFoldDB" id="A0A9X5BJV4"/>
<dbReference type="Gene3D" id="3.30.565.10">
    <property type="entry name" value="Histidine kinase-like ATPase, C-terminal domain"/>
    <property type="match status" value="1"/>
</dbReference>
<evidence type="ECO:0000256" key="1">
    <source>
        <dbReference type="SAM" id="Phobius"/>
    </source>
</evidence>
<feature type="domain" description="Sensor histidine kinase NatK-like C-terminal" evidence="2">
    <location>
        <begin position="330"/>
        <end position="430"/>
    </location>
</feature>
<evidence type="ECO:0000313" key="3">
    <source>
        <dbReference type="EMBL" id="NBJ95103.1"/>
    </source>
</evidence>
<keyword evidence="3" id="KW-0547">Nucleotide-binding</keyword>
<accession>A0A9X5BJV4</accession>
<dbReference type="EMBL" id="QZDT01000065">
    <property type="protein sequence ID" value="NBJ95103.1"/>
    <property type="molecule type" value="Genomic_DNA"/>
</dbReference>
<dbReference type="GO" id="GO:0005524">
    <property type="term" value="F:ATP binding"/>
    <property type="evidence" value="ECO:0007669"/>
    <property type="project" value="UniProtKB-KW"/>
</dbReference>
<proteinExistence type="predicted"/>
<feature type="transmembrane region" description="Helical" evidence="1">
    <location>
        <begin position="83"/>
        <end position="108"/>
    </location>
</feature>
<name>A0A9X5BJV4_9FIRM</name>
<feature type="transmembrane region" description="Helical" evidence="1">
    <location>
        <begin position="120"/>
        <end position="143"/>
    </location>
</feature>
<dbReference type="SUPFAM" id="SSF55874">
    <property type="entry name" value="ATPase domain of HSP90 chaperone/DNA topoisomerase II/histidine kinase"/>
    <property type="match status" value="1"/>
</dbReference>
<feature type="transmembrane region" description="Helical" evidence="1">
    <location>
        <begin position="155"/>
        <end position="176"/>
    </location>
</feature>
<feature type="transmembrane region" description="Helical" evidence="1">
    <location>
        <begin position="36"/>
        <end position="53"/>
    </location>
</feature>
<dbReference type="InterPro" id="IPR032834">
    <property type="entry name" value="NatK-like_C"/>
</dbReference>
<feature type="transmembrane region" description="Helical" evidence="1">
    <location>
        <begin position="182"/>
        <end position="207"/>
    </location>
</feature>
<gene>
    <name evidence="3" type="ORF">D5281_21740</name>
</gene>
<organism evidence="3 4">
    <name type="scientific">Parablautia muri</name>
    <dbReference type="NCBI Taxonomy" id="2320879"/>
    <lineage>
        <taxon>Bacteria</taxon>
        <taxon>Bacillati</taxon>
        <taxon>Bacillota</taxon>
        <taxon>Clostridia</taxon>
        <taxon>Lachnospirales</taxon>
        <taxon>Lachnospiraceae</taxon>
        <taxon>Parablautia</taxon>
    </lineage>
</organism>
<keyword evidence="3" id="KW-0067">ATP-binding</keyword>
<reference evidence="3" key="1">
    <citation type="submission" date="2018-09" db="EMBL/GenBank/DDBJ databases">
        <title>Murine metabolic-syndrome-specific gut microbial biobank.</title>
        <authorList>
            <person name="Liu C."/>
        </authorList>
    </citation>
    <scope>NUCLEOTIDE SEQUENCE</scope>
    <source>
        <strain evidence="3">D42-62</strain>
    </source>
</reference>
<dbReference type="PANTHER" id="PTHR40448:SF1">
    <property type="entry name" value="TWO-COMPONENT SENSOR HISTIDINE KINASE"/>
    <property type="match status" value="1"/>
</dbReference>
<evidence type="ECO:0000259" key="2">
    <source>
        <dbReference type="Pfam" id="PF14501"/>
    </source>
</evidence>
<dbReference type="OrthoDB" id="9813149at2"/>
<sequence>MITLICYFFSFLVEAIILWQYTSTLFVPKHRVRTRLFFLCALYLILFAISMLGHTWLNALLYLAANFIFLITMYYLKWHMALFHAAVLTAVMSMCELAVYSIIGRFAPHFFTEAARSHNIILFVVFSKMIFFTVIYTLIHFLREHKDVSQRHDKYALLLVFIPLTSVFVMLIFVAVGDACTLSPTLVLMITLSAVFLLFTNLLVFGINQYNLKKNMEFTEMQLLLQKEANAAEYYAMLLAQNENQSILIHDMKKHLQSIAILSDKKENDKIAAYIGQLMLSSDLKESARLCDHEMLNAILCRYKRRCEGSQISFHADIRHGTIDFIADNDLTSLFCNLLDNAVEAACGIPDAFIEVNTTRKANTPLSVISIVNSCRRNPFAGSQGNLSTTKPDKRRHGFGIKSIRKTVGSYHGDMQMYYNEDTLTFHMVITLKQQN</sequence>
<dbReference type="GO" id="GO:0042802">
    <property type="term" value="F:identical protein binding"/>
    <property type="evidence" value="ECO:0007669"/>
    <property type="project" value="TreeGrafter"/>
</dbReference>
<protein>
    <submittedName>
        <fullName evidence="3">ATP-binding protein</fullName>
    </submittedName>
</protein>
<comment type="caution">
    <text evidence="3">The sequence shown here is derived from an EMBL/GenBank/DDBJ whole genome shotgun (WGS) entry which is preliminary data.</text>
</comment>
<feature type="transmembrane region" description="Helical" evidence="1">
    <location>
        <begin position="59"/>
        <end position="76"/>
    </location>
</feature>
<dbReference type="InterPro" id="IPR036890">
    <property type="entry name" value="HATPase_C_sf"/>
</dbReference>
<dbReference type="RefSeq" id="WP_160562056.1">
    <property type="nucleotide sequence ID" value="NZ_QZDT01000065.1"/>
</dbReference>
<feature type="transmembrane region" description="Helical" evidence="1">
    <location>
        <begin position="6"/>
        <end position="27"/>
    </location>
</feature>
<dbReference type="Proteomes" id="UP001154420">
    <property type="component" value="Unassembled WGS sequence"/>
</dbReference>
<dbReference type="CDD" id="cd16935">
    <property type="entry name" value="HATPase_AgrC-ComD-like"/>
    <property type="match status" value="1"/>
</dbReference>
<dbReference type="Pfam" id="PF14501">
    <property type="entry name" value="HATPase_c_5"/>
    <property type="match status" value="1"/>
</dbReference>
<keyword evidence="4" id="KW-1185">Reference proteome</keyword>
<keyword evidence="1" id="KW-0812">Transmembrane</keyword>
<keyword evidence="1" id="KW-0472">Membrane</keyword>
<dbReference type="PANTHER" id="PTHR40448">
    <property type="entry name" value="TWO-COMPONENT SENSOR HISTIDINE KINASE"/>
    <property type="match status" value="1"/>
</dbReference>